<gene>
    <name evidence="1" type="ORF">HC231_10090</name>
</gene>
<keyword evidence="2" id="KW-1185">Reference proteome</keyword>
<sequence>MSLSDIVKNESVEDVLTFLGPTSDYRKLDRLYTYNRFEVISSGELSFAYDELLRKGVLQDQNGKVVKGPNWKEPRFVTEESVRNSVSFQ</sequence>
<protein>
    <submittedName>
        <fullName evidence="1">Immunity protein</fullName>
    </submittedName>
</protein>
<evidence type="ECO:0000313" key="1">
    <source>
        <dbReference type="EMBL" id="QTF08219.1"/>
    </source>
</evidence>
<accession>A0ABX7UR59</accession>
<dbReference type="EMBL" id="CP050854">
    <property type="protein sequence ID" value="QTF08219.1"/>
    <property type="molecule type" value="Genomic_DNA"/>
</dbReference>
<reference evidence="1 2" key="1">
    <citation type="submission" date="2020-03" db="EMBL/GenBank/DDBJ databases">
        <authorList>
            <person name="Bakhshi Ganjeh M."/>
        </authorList>
    </citation>
    <scope>NUCLEOTIDE SEQUENCE [LARGE SCALE GENOMIC DNA]</scope>
    <source>
        <strain evidence="2">Iran 50</strain>
    </source>
</reference>
<dbReference type="RefSeq" id="WP_208230848.1">
    <property type="nucleotide sequence ID" value="NZ_CP050854.1"/>
</dbReference>
<evidence type="ECO:0000313" key="2">
    <source>
        <dbReference type="Proteomes" id="UP000671960"/>
    </source>
</evidence>
<name>A0ABX7UR59_9GAMM</name>
<dbReference type="Proteomes" id="UP000671960">
    <property type="component" value="Chromosome"/>
</dbReference>
<proteinExistence type="predicted"/>
<organism evidence="1 2">
    <name type="scientific">Brenneria izadpanahii</name>
    <dbReference type="NCBI Taxonomy" id="2722756"/>
    <lineage>
        <taxon>Bacteria</taxon>
        <taxon>Pseudomonadati</taxon>
        <taxon>Pseudomonadota</taxon>
        <taxon>Gammaproteobacteria</taxon>
        <taxon>Enterobacterales</taxon>
        <taxon>Pectobacteriaceae</taxon>
        <taxon>Brenneria</taxon>
    </lineage>
</organism>